<sequence>MLGVPVQCLLDLFVAGISLMIGLGMFILIASILCSAAFIHYAKVVFKVGKLMSDDMFRHFILNLLTSNKAERPYWDDEHEASKPSLSTCGK</sequence>
<feature type="transmembrane region" description="Helical" evidence="1">
    <location>
        <begin position="12"/>
        <end position="42"/>
    </location>
</feature>
<evidence type="ECO:0000313" key="2">
    <source>
        <dbReference type="EMBL" id="KAK6921846.1"/>
    </source>
</evidence>
<dbReference type="EMBL" id="JBAMMX010000019">
    <property type="protein sequence ID" value="KAK6921846.1"/>
    <property type="molecule type" value="Genomic_DNA"/>
</dbReference>
<accession>A0AAN8V1C1</accession>
<evidence type="ECO:0000256" key="1">
    <source>
        <dbReference type="SAM" id="Phobius"/>
    </source>
</evidence>
<protein>
    <submittedName>
        <fullName evidence="2">Uncharacterized protein</fullName>
    </submittedName>
</protein>
<keyword evidence="1" id="KW-1133">Transmembrane helix</keyword>
<reference evidence="2 3" key="1">
    <citation type="submission" date="2023-12" db="EMBL/GenBank/DDBJ databases">
        <title>A high-quality genome assembly for Dillenia turbinata (Dilleniales).</title>
        <authorList>
            <person name="Chanderbali A."/>
        </authorList>
    </citation>
    <scope>NUCLEOTIDE SEQUENCE [LARGE SCALE GENOMIC DNA]</scope>
    <source>
        <strain evidence="2">LSX21</strain>
        <tissue evidence="2">Leaf</tissue>
    </source>
</reference>
<dbReference type="AlphaFoldDB" id="A0AAN8V1C1"/>
<proteinExistence type="predicted"/>
<keyword evidence="1" id="KW-0812">Transmembrane</keyword>
<dbReference type="Proteomes" id="UP001370490">
    <property type="component" value="Unassembled WGS sequence"/>
</dbReference>
<keyword evidence="3" id="KW-1185">Reference proteome</keyword>
<evidence type="ECO:0000313" key="3">
    <source>
        <dbReference type="Proteomes" id="UP001370490"/>
    </source>
</evidence>
<comment type="caution">
    <text evidence="2">The sequence shown here is derived from an EMBL/GenBank/DDBJ whole genome shotgun (WGS) entry which is preliminary data.</text>
</comment>
<gene>
    <name evidence="2" type="ORF">RJ641_012353</name>
</gene>
<organism evidence="2 3">
    <name type="scientific">Dillenia turbinata</name>
    <dbReference type="NCBI Taxonomy" id="194707"/>
    <lineage>
        <taxon>Eukaryota</taxon>
        <taxon>Viridiplantae</taxon>
        <taxon>Streptophyta</taxon>
        <taxon>Embryophyta</taxon>
        <taxon>Tracheophyta</taxon>
        <taxon>Spermatophyta</taxon>
        <taxon>Magnoliopsida</taxon>
        <taxon>eudicotyledons</taxon>
        <taxon>Gunneridae</taxon>
        <taxon>Pentapetalae</taxon>
        <taxon>Dilleniales</taxon>
        <taxon>Dilleniaceae</taxon>
        <taxon>Dillenia</taxon>
    </lineage>
</organism>
<keyword evidence="1" id="KW-0472">Membrane</keyword>
<name>A0AAN8V1C1_9MAGN</name>